<feature type="domain" description="Homeobox" evidence="7">
    <location>
        <begin position="156"/>
        <end position="216"/>
    </location>
</feature>
<evidence type="ECO:0000256" key="5">
    <source>
        <dbReference type="RuleBase" id="RU000682"/>
    </source>
</evidence>
<dbReference type="PRINTS" id="PR00024">
    <property type="entry name" value="HOMEOBOX"/>
</dbReference>
<feature type="compositionally biased region" description="Low complexity" evidence="6">
    <location>
        <begin position="288"/>
        <end position="311"/>
    </location>
</feature>
<evidence type="ECO:0000259" key="7">
    <source>
        <dbReference type="PROSITE" id="PS50071"/>
    </source>
</evidence>
<dbReference type="OrthoDB" id="6159439at2759"/>
<feature type="compositionally biased region" description="Acidic residues" evidence="6">
    <location>
        <begin position="246"/>
        <end position="273"/>
    </location>
</feature>
<gene>
    <name evidence="9" type="primary">mnx2a</name>
</gene>
<dbReference type="GO" id="GO:0048812">
    <property type="term" value="P:neuron projection morphogenesis"/>
    <property type="evidence" value="ECO:0007669"/>
    <property type="project" value="TreeGrafter"/>
</dbReference>
<dbReference type="InterPro" id="IPR001356">
    <property type="entry name" value="HD"/>
</dbReference>
<keyword evidence="3 4" id="KW-0539">Nucleus</keyword>
<feature type="compositionally biased region" description="Basic and acidic residues" evidence="6">
    <location>
        <begin position="321"/>
        <end position="330"/>
    </location>
</feature>
<comment type="subcellular location">
    <subcellularLocation>
        <location evidence="4 5">Nucleus</location>
    </subcellularLocation>
</comment>
<organism evidence="8 9">
    <name type="scientific">Clupea harengus</name>
    <name type="common">Atlantic herring</name>
    <dbReference type="NCBI Taxonomy" id="7950"/>
    <lineage>
        <taxon>Eukaryota</taxon>
        <taxon>Metazoa</taxon>
        <taxon>Chordata</taxon>
        <taxon>Craniata</taxon>
        <taxon>Vertebrata</taxon>
        <taxon>Euteleostomi</taxon>
        <taxon>Actinopterygii</taxon>
        <taxon>Neopterygii</taxon>
        <taxon>Teleostei</taxon>
        <taxon>Clupei</taxon>
        <taxon>Clupeiformes</taxon>
        <taxon>Clupeoidei</taxon>
        <taxon>Clupeidae</taxon>
        <taxon>Clupea</taxon>
    </lineage>
</organism>
<dbReference type="GeneID" id="105891558"/>
<dbReference type="CTD" id="406205"/>
<dbReference type="PROSITE" id="PS50071">
    <property type="entry name" value="HOMEOBOX_2"/>
    <property type="match status" value="1"/>
</dbReference>
<dbReference type="CDD" id="cd00086">
    <property type="entry name" value="homeodomain"/>
    <property type="match status" value="1"/>
</dbReference>
<proteinExistence type="predicted"/>
<dbReference type="RefSeq" id="XP_012673185.1">
    <property type="nucleotide sequence ID" value="XM_012817731.3"/>
</dbReference>
<feature type="region of interest" description="Disordered" evidence="6">
    <location>
        <begin position="216"/>
        <end position="330"/>
    </location>
</feature>
<feature type="compositionally biased region" description="Basic and acidic residues" evidence="6">
    <location>
        <begin position="236"/>
        <end position="245"/>
    </location>
</feature>
<dbReference type="GO" id="GO:0021520">
    <property type="term" value="P:spinal cord motor neuron cell fate specification"/>
    <property type="evidence" value="ECO:0007669"/>
    <property type="project" value="Ensembl"/>
</dbReference>
<keyword evidence="8" id="KW-1185">Reference proteome</keyword>
<evidence type="ECO:0000256" key="2">
    <source>
        <dbReference type="ARBA" id="ARBA00023155"/>
    </source>
</evidence>
<keyword evidence="1 4" id="KW-0238">DNA-binding</keyword>
<dbReference type="SUPFAM" id="SSF46689">
    <property type="entry name" value="Homeodomain-like"/>
    <property type="match status" value="1"/>
</dbReference>
<dbReference type="GO" id="GO:0005634">
    <property type="term" value="C:nucleus"/>
    <property type="evidence" value="ECO:0007669"/>
    <property type="project" value="UniProtKB-SubCell"/>
</dbReference>
<dbReference type="Gene3D" id="1.10.10.60">
    <property type="entry name" value="Homeodomain-like"/>
    <property type="match status" value="1"/>
</dbReference>
<evidence type="ECO:0000313" key="9">
    <source>
        <dbReference type="RefSeq" id="XP_012673185.1"/>
    </source>
</evidence>
<evidence type="ECO:0000313" key="8">
    <source>
        <dbReference type="Proteomes" id="UP000515152"/>
    </source>
</evidence>
<dbReference type="GO" id="GO:0000981">
    <property type="term" value="F:DNA-binding transcription factor activity, RNA polymerase II-specific"/>
    <property type="evidence" value="ECO:0007669"/>
    <property type="project" value="InterPro"/>
</dbReference>
<keyword evidence="2 4" id="KW-0371">Homeobox</keyword>
<dbReference type="InterPro" id="IPR042768">
    <property type="entry name" value="MNX1/Ceh-12"/>
</dbReference>
<feature type="DNA-binding region" description="Homeobox" evidence="4">
    <location>
        <begin position="158"/>
        <end position="217"/>
    </location>
</feature>
<dbReference type="KEGG" id="char:105891558"/>
<evidence type="ECO:0000256" key="6">
    <source>
        <dbReference type="SAM" id="MobiDB-lite"/>
    </source>
</evidence>
<evidence type="ECO:0000256" key="3">
    <source>
        <dbReference type="ARBA" id="ARBA00023242"/>
    </source>
</evidence>
<dbReference type="AlphaFoldDB" id="A0A6P3VJ62"/>
<dbReference type="Pfam" id="PF00046">
    <property type="entry name" value="Homeodomain"/>
    <property type="match status" value="1"/>
</dbReference>
<reference evidence="9" key="1">
    <citation type="submission" date="2025-08" db="UniProtKB">
        <authorList>
            <consortium name="RefSeq"/>
        </authorList>
    </citation>
    <scope>IDENTIFICATION</scope>
</reference>
<name>A0A6P3VJ62_CLUHA</name>
<protein>
    <submittedName>
        <fullName evidence="9">Motor neuron and pancreas homeobox 2a</fullName>
    </submittedName>
</protein>
<evidence type="ECO:0000256" key="1">
    <source>
        <dbReference type="ARBA" id="ARBA00023125"/>
    </source>
</evidence>
<dbReference type="PANTHER" id="PTHR24335">
    <property type="entry name" value="MOTOR NEURON AND PANCREAS HOMEOBOX PROTEIN"/>
    <property type="match status" value="1"/>
</dbReference>
<accession>A0A6P3VJ62</accession>
<dbReference type="PANTHER" id="PTHR24335:SF4">
    <property type="entry name" value="EXTRA-EXTRA"/>
    <property type="match status" value="1"/>
</dbReference>
<dbReference type="PROSITE" id="PS00027">
    <property type="entry name" value="HOMEOBOX_1"/>
    <property type="match status" value="1"/>
</dbReference>
<dbReference type="InterPro" id="IPR020479">
    <property type="entry name" value="HD_metazoa"/>
</dbReference>
<dbReference type="InterPro" id="IPR017970">
    <property type="entry name" value="Homeobox_CS"/>
</dbReference>
<evidence type="ECO:0000256" key="4">
    <source>
        <dbReference type="PROSITE-ProRule" id="PRU00108"/>
    </source>
</evidence>
<dbReference type="SMART" id="SM00389">
    <property type="entry name" value="HOX"/>
    <property type="match status" value="1"/>
</dbReference>
<dbReference type="InterPro" id="IPR009057">
    <property type="entry name" value="Homeodomain-like_sf"/>
</dbReference>
<sequence length="330" mass="36706">MTMDKSKNFRIDALLGAESRHFSRTGSPTHYGDSLEGKQVLCRQTETSPPRGTPGAIPIQNGIIPKPGLWNFTNPGITSLSQTSIPGMYPAPMFSLAPLGAQHPAFSYSGFTHMPYPEHLKAAAMAGGFPLEHWIRAGMMMPRLADYNNPQAGLMGKCRRPRTAFTSQQLLELENQFKLNKYLSRPKRFEVATSLMLTETQVKIWFQNRRMKWKRSRKAKEQGAEARLLGSKRAGKSSDNRRSSAQDDDDDDDLEGEEEEEDEEADEAEEDEMELRASVGAVGGGGARAVAPRQVDFSQHSSELSYSSHGSYSEDELEEMGTDRKTRVGL</sequence>
<dbReference type="FunFam" id="1.10.10.60:FF:000357">
    <property type="entry name" value="Motor neuron and pancreas homeobox 1"/>
    <property type="match status" value="1"/>
</dbReference>
<dbReference type="GO" id="GO:1990837">
    <property type="term" value="F:sequence-specific double-stranded DNA binding"/>
    <property type="evidence" value="ECO:0007669"/>
    <property type="project" value="TreeGrafter"/>
</dbReference>
<dbReference type="Proteomes" id="UP000515152">
    <property type="component" value="Chromosome 2"/>
</dbReference>